<dbReference type="AlphaFoldDB" id="A0A6J6LH17"/>
<proteinExistence type="predicted"/>
<dbReference type="EMBL" id="CAEZWJ010000041">
    <property type="protein sequence ID" value="CAB4659605.1"/>
    <property type="molecule type" value="Genomic_DNA"/>
</dbReference>
<evidence type="ECO:0000313" key="1">
    <source>
        <dbReference type="EMBL" id="CAB4659605.1"/>
    </source>
</evidence>
<gene>
    <name evidence="1" type="ORF">UFOPK2214_01146</name>
</gene>
<name>A0A6J6LH17_9ZZZZ</name>
<reference evidence="1" key="1">
    <citation type="submission" date="2020-05" db="EMBL/GenBank/DDBJ databases">
        <authorList>
            <person name="Chiriac C."/>
            <person name="Salcher M."/>
            <person name="Ghai R."/>
            <person name="Kavagutti S V."/>
        </authorList>
    </citation>
    <scope>NUCLEOTIDE SEQUENCE</scope>
</reference>
<sequence length="215" mass="24682">MAHEIDEVIQTRLSVARLASYMNMAGADLSNALDLYIWNSRVAAAFLVLLGDVEVVIRNAWHEQLMRLSTSLNGSEFWFDNQFGLLRENSLQHIADANQRLLRQQRQPVANQIVAELNFGFWRFLVAKQYRTTLWPLAGKYAFPNIDPAEIQRLSAAMGRLHDLRNRIAHHEPIHMRDLEKDLADCLWVIGAVCITTRGWVEKHSRVAEVLGERP</sequence>
<accession>A0A6J6LH17</accession>
<protein>
    <submittedName>
        <fullName evidence="1">Unannotated protein</fullName>
    </submittedName>
</protein>
<organism evidence="1">
    <name type="scientific">freshwater metagenome</name>
    <dbReference type="NCBI Taxonomy" id="449393"/>
    <lineage>
        <taxon>unclassified sequences</taxon>
        <taxon>metagenomes</taxon>
        <taxon>ecological metagenomes</taxon>
    </lineage>
</organism>